<dbReference type="EMBL" id="JAIRAU010000034">
    <property type="protein sequence ID" value="MBZ5712690.1"/>
    <property type="molecule type" value="Genomic_DNA"/>
</dbReference>
<keyword evidence="4" id="KW-0067">ATP-binding</keyword>
<evidence type="ECO:0000256" key="4">
    <source>
        <dbReference type="ARBA" id="ARBA00022840"/>
    </source>
</evidence>
<accession>A0ABS7TX25</accession>
<dbReference type="Gene3D" id="2.130.10.10">
    <property type="entry name" value="YVTN repeat-like/Quinoprotein amine dehydrogenase"/>
    <property type="match status" value="1"/>
</dbReference>
<comment type="caution">
    <text evidence="6">The sequence shown here is derived from an EMBL/GenBank/DDBJ whole genome shotgun (WGS) entry which is preliminary data.</text>
</comment>
<dbReference type="Proteomes" id="UP001139031">
    <property type="component" value="Unassembled WGS sequence"/>
</dbReference>
<dbReference type="InterPro" id="IPR008271">
    <property type="entry name" value="Ser/Thr_kinase_AS"/>
</dbReference>
<evidence type="ECO:0000256" key="2">
    <source>
        <dbReference type="ARBA" id="ARBA00022741"/>
    </source>
</evidence>
<dbReference type="GO" id="GO:0016301">
    <property type="term" value="F:kinase activity"/>
    <property type="evidence" value="ECO:0007669"/>
    <property type="project" value="UniProtKB-KW"/>
</dbReference>
<dbReference type="PROSITE" id="PS50011">
    <property type="entry name" value="PROTEIN_KINASE_DOM"/>
    <property type="match status" value="1"/>
</dbReference>
<organism evidence="6 7">
    <name type="scientific">Nannocystis pusilla</name>
    <dbReference type="NCBI Taxonomy" id="889268"/>
    <lineage>
        <taxon>Bacteria</taxon>
        <taxon>Pseudomonadati</taxon>
        <taxon>Myxococcota</taxon>
        <taxon>Polyangia</taxon>
        <taxon>Nannocystales</taxon>
        <taxon>Nannocystaceae</taxon>
        <taxon>Nannocystis</taxon>
    </lineage>
</organism>
<name>A0ABS7TX25_9BACT</name>
<keyword evidence="3 6" id="KW-0418">Kinase</keyword>
<evidence type="ECO:0000313" key="6">
    <source>
        <dbReference type="EMBL" id="MBZ5712690.1"/>
    </source>
</evidence>
<dbReference type="InterPro" id="IPR011009">
    <property type="entry name" value="Kinase-like_dom_sf"/>
</dbReference>
<feature type="domain" description="Protein kinase" evidence="5">
    <location>
        <begin position="66"/>
        <end position="351"/>
    </location>
</feature>
<protein>
    <submittedName>
        <fullName evidence="6">Serine/threonine-protein kinase</fullName>
    </submittedName>
</protein>
<dbReference type="InterPro" id="IPR015943">
    <property type="entry name" value="WD40/YVTN_repeat-like_dom_sf"/>
</dbReference>
<sequence length="1168" mass="124286">MKPELPPQSSPDPQILARAQARLLAGLSRLGEEATEAGPSPTHVSWLGPQGDWEVGREPTPVAERYRFGAVFARGGLGAVRRAEDRKLGRTVAVKQLLRFDERAVQRFVREAAITARLQHPGIVPLYDLGRDEQGRPFLCMKLVEGASLEQRIAEASDLRGRLELVPHVIAAAEAIAYAHRDGVIHRDLKPANILVGALGEAVVIDWGLAKDMSQGTDLPADPDSGDGVISDLTAAGSLLGTLRYMPPEQARGDGVDARSDVYALGAVLYHVIAGVAPFHDRRSAQLVHDVLAGRPRPLAELAPAAPPALIAIVEKAMSSETGKRYAGAEALVDDLRRFQAGQLVGAHAYSAAEVGRLWLRRHRAAATVAAASVAALAALGVVAFARVREARDVAEEQRAAAEMAQGVAELRASEAEAARVTADRRADELLLAQARLAVEAQPSEVVPLLAQLQPDPARDGAVRALALAVAGPGTTGPVMQGPHESLIGGIRLADGTWIGRTWQETWRWRPGAQEGEKLGEGTLLAATLDGRTWAQVRQLTRESAEVSVYAPDAAEPRRFTVKTAKPASFYVWRLRPDGGVLWAWSVLGQPALELDLHTGEQRALPDADAPKAVAGVSLIGTTDGSRLAGLRDGRTLVVWDREAGTVDVEPLACRYAINPSWTPDGRGFVASCRSEACRPEDESPACERVFAWTDGEARVVEASQVVAARDALVFIAHRAGGTIAWAEDLARRRLWTRDVRTDRSDDFVSMVYASPDGRVVSWGFGLATEVIDVASGTRIHLQERSLVDNVVLGDDELLVHGPGGYRRMKATDAVWQSRWPAPAEPHSEGRLASAGGWAVVRDGGRILRLDLRSGAKEALPAACGPWNDHRQLSAIGDDGRVLVVDVGKDVCLWGHGRADIFELRHHSVPAVGLGPDRFAVGYADGELHEWIDGAEASRVLPVREHLHQLRYADDGSVLAALDGDGGVTVIDRAGAAKQLVSGSAAGEQAGERAALAFAPTGTRLALFRHGQPTVEIVDVARGTTTPLAGAGTSKEESVFTPLRWSPTGQALAVLDGDLLQAWSLARPDAPVQVAGLRGEDLEFLDEETLAVVGGDSAVVIVDLATGVHAPMRPATGGRVRPQLAAVEGGLVLLAGTGEVLQFTDRLPAAGAPLHAWLRAAAGDKDMP</sequence>
<proteinExistence type="predicted"/>
<dbReference type="SUPFAM" id="SSF82171">
    <property type="entry name" value="DPP6 N-terminal domain-like"/>
    <property type="match status" value="2"/>
</dbReference>
<dbReference type="Gene3D" id="3.30.200.20">
    <property type="entry name" value="Phosphorylase Kinase, domain 1"/>
    <property type="match status" value="1"/>
</dbReference>
<dbReference type="SMART" id="SM00220">
    <property type="entry name" value="S_TKc"/>
    <property type="match status" value="1"/>
</dbReference>
<keyword evidence="1" id="KW-0808">Transferase</keyword>
<dbReference type="PROSITE" id="PS00108">
    <property type="entry name" value="PROTEIN_KINASE_ST"/>
    <property type="match status" value="1"/>
</dbReference>
<evidence type="ECO:0000256" key="1">
    <source>
        <dbReference type="ARBA" id="ARBA00022679"/>
    </source>
</evidence>
<dbReference type="PANTHER" id="PTHR43289:SF6">
    <property type="entry name" value="SERINE_THREONINE-PROTEIN KINASE NEKL-3"/>
    <property type="match status" value="1"/>
</dbReference>
<keyword evidence="7" id="KW-1185">Reference proteome</keyword>
<dbReference type="Pfam" id="PF00069">
    <property type="entry name" value="Pkinase"/>
    <property type="match status" value="1"/>
</dbReference>
<evidence type="ECO:0000256" key="3">
    <source>
        <dbReference type="ARBA" id="ARBA00022777"/>
    </source>
</evidence>
<dbReference type="Gene3D" id="1.10.510.10">
    <property type="entry name" value="Transferase(Phosphotransferase) domain 1"/>
    <property type="match status" value="1"/>
</dbReference>
<dbReference type="PANTHER" id="PTHR43289">
    <property type="entry name" value="MITOGEN-ACTIVATED PROTEIN KINASE KINASE KINASE 20-RELATED"/>
    <property type="match status" value="1"/>
</dbReference>
<dbReference type="RefSeq" id="WP_224194446.1">
    <property type="nucleotide sequence ID" value="NZ_JAIRAU010000034.1"/>
</dbReference>
<dbReference type="CDD" id="cd14014">
    <property type="entry name" value="STKc_PknB_like"/>
    <property type="match status" value="1"/>
</dbReference>
<dbReference type="SUPFAM" id="SSF56112">
    <property type="entry name" value="Protein kinase-like (PK-like)"/>
    <property type="match status" value="1"/>
</dbReference>
<keyword evidence="2" id="KW-0547">Nucleotide-binding</keyword>
<evidence type="ECO:0000259" key="5">
    <source>
        <dbReference type="PROSITE" id="PS50011"/>
    </source>
</evidence>
<gene>
    <name evidence="6" type="ORF">K7C98_25900</name>
</gene>
<evidence type="ECO:0000313" key="7">
    <source>
        <dbReference type="Proteomes" id="UP001139031"/>
    </source>
</evidence>
<reference evidence="6" key="1">
    <citation type="submission" date="2021-08" db="EMBL/GenBank/DDBJ databases">
        <authorList>
            <person name="Stevens D.C."/>
        </authorList>
    </citation>
    <scope>NUCLEOTIDE SEQUENCE</scope>
    <source>
        <strain evidence="6">DSM 53165</strain>
    </source>
</reference>
<dbReference type="InterPro" id="IPR000719">
    <property type="entry name" value="Prot_kinase_dom"/>
</dbReference>